<feature type="compositionally biased region" description="Polar residues" evidence="1">
    <location>
        <begin position="673"/>
        <end position="684"/>
    </location>
</feature>
<gene>
    <name evidence="2" type="ORF">QC761_608200</name>
</gene>
<feature type="region of interest" description="Disordered" evidence="1">
    <location>
        <begin position="650"/>
        <end position="705"/>
    </location>
</feature>
<organism evidence="2 3">
    <name type="scientific">Podospora bellae-mahoneyi</name>
    <dbReference type="NCBI Taxonomy" id="2093777"/>
    <lineage>
        <taxon>Eukaryota</taxon>
        <taxon>Fungi</taxon>
        <taxon>Dikarya</taxon>
        <taxon>Ascomycota</taxon>
        <taxon>Pezizomycotina</taxon>
        <taxon>Sordariomycetes</taxon>
        <taxon>Sordariomycetidae</taxon>
        <taxon>Sordariales</taxon>
        <taxon>Podosporaceae</taxon>
        <taxon>Podospora</taxon>
    </lineage>
</organism>
<dbReference type="InterPro" id="IPR043129">
    <property type="entry name" value="ATPase_NBD"/>
</dbReference>
<evidence type="ECO:0000313" key="2">
    <source>
        <dbReference type="EMBL" id="KAK4640961.1"/>
    </source>
</evidence>
<dbReference type="PANTHER" id="PTHR14187">
    <property type="entry name" value="ALPHA KINASE/ELONGATION FACTOR 2 KINASE"/>
    <property type="match status" value="1"/>
</dbReference>
<dbReference type="Proteomes" id="UP001322138">
    <property type="component" value="Unassembled WGS sequence"/>
</dbReference>
<dbReference type="GeneID" id="87900724"/>
<evidence type="ECO:0000313" key="3">
    <source>
        <dbReference type="Proteomes" id="UP001322138"/>
    </source>
</evidence>
<sequence length="705" mass="78858">MSSTSGQRFLICVDYGTTYTGVGWILTHRTRPSQLNELHIVKRWGAIHRPETSQVIGPKVPSIISYSGTSGRRWGYGVVGDADSHILQWTKLEMEPPTRLEALSRLKRTLEATRGPVSHRQHASSLVQGIPLHLIKSTEDVVADYLTEVAQCVRQDIETVQRDRRVIGDFPIELIITHPAIWHPRAMNTTFRAVNTAFKRIFPEFESNPGKVRLSTESEACAQYIMKTSTSAHKRHLRRGACFVVVDAGGGTVDLVSYRVDQDTPSFQVSLVTEMSSGRCGATRIDDYFIKRFLPRRLTPDDYRKVVEDAESNFGSGPHVLFSRRQQAMLESFQFAKHKFAGVGTEDEEFRVLLPGDLDIPDNPERGISNGNLQILPEDMEHMFQETVDGTVNLIRQQITQLEVKNLRVSAVFLSGGLSRSEYLFKKVESEIGHQYRLPVFRGQEGDKSSWTDVVIGAAILGLGINCEVPPACAECPYHIGVLISQQFHEYEDDEKQAYTDAIGQSMRAKDHLKWIAAKGDMITQPDGISKSVKLVRKILKLNDQVLKGSCTVVISHDSKQGDKLEDIRNLQKVQLNYDLATLSTADKAKVIRRDTDEDTKTQYRQVELELVVTVREEVAAFQLYAGQPGRIPIAEAATDRTGQFILGNAGSQREQHLPVVPDKDSASGAGSDPNQESTSSRQPGQGRRPIYDTVESSRSRRVYV</sequence>
<keyword evidence="3" id="KW-1185">Reference proteome</keyword>
<reference evidence="2 3" key="1">
    <citation type="journal article" date="2023" name="bioRxiv">
        <title>High-quality genome assemblies of four members of thePodospora anserinaspecies complex.</title>
        <authorList>
            <person name="Ament-Velasquez S.L."/>
            <person name="Vogan A.A."/>
            <person name="Wallerman O."/>
            <person name="Hartmann F."/>
            <person name="Gautier V."/>
            <person name="Silar P."/>
            <person name="Giraud T."/>
            <person name="Johannesson H."/>
        </authorList>
    </citation>
    <scope>NUCLEOTIDE SEQUENCE [LARGE SCALE GENOMIC DNA]</scope>
    <source>
        <strain evidence="2 3">CBS 112042</strain>
    </source>
</reference>
<protein>
    <submittedName>
        <fullName evidence="2">Uncharacterized protein</fullName>
    </submittedName>
</protein>
<dbReference type="CDD" id="cd10170">
    <property type="entry name" value="ASKHA_NBD_HSP70"/>
    <property type="match status" value="1"/>
</dbReference>
<comment type="caution">
    <text evidence="2">The sequence shown here is derived from an EMBL/GenBank/DDBJ whole genome shotgun (WGS) entry which is preliminary data.</text>
</comment>
<accession>A0ABR0FAF2</accession>
<dbReference type="SUPFAM" id="SSF53067">
    <property type="entry name" value="Actin-like ATPase domain"/>
    <property type="match status" value="2"/>
</dbReference>
<name>A0ABR0FAF2_9PEZI</name>
<evidence type="ECO:0000256" key="1">
    <source>
        <dbReference type="SAM" id="MobiDB-lite"/>
    </source>
</evidence>
<dbReference type="Gene3D" id="3.90.640.10">
    <property type="entry name" value="Actin, Chain A, domain 4"/>
    <property type="match status" value="1"/>
</dbReference>
<feature type="compositionally biased region" description="Basic and acidic residues" evidence="1">
    <location>
        <begin position="654"/>
        <end position="666"/>
    </location>
</feature>
<proteinExistence type="predicted"/>
<dbReference type="Gene3D" id="3.30.420.40">
    <property type="match status" value="2"/>
</dbReference>
<dbReference type="PANTHER" id="PTHR14187:SF82">
    <property type="entry name" value="FAMILY CHAPERONE, PUTATIVE (AFU_ORTHOLOGUE AFUA_7G08575)-RELATED"/>
    <property type="match status" value="1"/>
</dbReference>
<dbReference type="RefSeq" id="XP_062729937.1">
    <property type="nucleotide sequence ID" value="XM_062881242.1"/>
</dbReference>
<dbReference type="EMBL" id="JAFFGZ010000008">
    <property type="protein sequence ID" value="KAK4640961.1"/>
    <property type="molecule type" value="Genomic_DNA"/>
</dbReference>